<reference evidence="2 3" key="1">
    <citation type="submission" date="2013-11" db="EMBL/GenBank/DDBJ databases">
        <title>Genomic analysis of Pelistega sp. HM-7.</title>
        <authorList>
            <person name="Kumbhare S.V."/>
            <person name="Shetty S.A."/>
            <person name="Sharma O."/>
            <person name="Dhotre D.P."/>
        </authorList>
    </citation>
    <scope>NUCLEOTIDE SEQUENCE [LARGE SCALE GENOMIC DNA]</scope>
    <source>
        <strain evidence="2 3">HM-7</strain>
    </source>
</reference>
<dbReference type="InterPro" id="IPR013229">
    <property type="entry name" value="PEGA"/>
</dbReference>
<accession>V8G8G2</accession>
<gene>
    <name evidence="2" type="ORF">V757_01940</name>
</gene>
<dbReference type="EMBL" id="AYSV01000016">
    <property type="protein sequence ID" value="ETD72824.1"/>
    <property type="molecule type" value="Genomic_DNA"/>
</dbReference>
<dbReference type="Pfam" id="PF08308">
    <property type="entry name" value="PEGA"/>
    <property type="match status" value="1"/>
</dbReference>
<evidence type="ECO:0000313" key="3">
    <source>
        <dbReference type="Proteomes" id="UP000018766"/>
    </source>
</evidence>
<evidence type="ECO:0000259" key="1">
    <source>
        <dbReference type="Pfam" id="PF08308"/>
    </source>
</evidence>
<comment type="caution">
    <text evidence="2">The sequence shown here is derived from an EMBL/GenBank/DDBJ whole genome shotgun (WGS) entry which is preliminary data.</text>
</comment>
<name>V8G8G2_9BURK</name>
<organism evidence="2 3">
    <name type="scientific">Pelistega indica</name>
    <dbReference type="NCBI Taxonomy" id="1414851"/>
    <lineage>
        <taxon>Bacteria</taxon>
        <taxon>Pseudomonadati</taxon>
        <taxon>Pseudomonadota</taxon>
        <taxon>Betaproteobacteria</taxon>
        <taxon>Burkholderiales</taxon>
        <taxon>Alcaligenaceae</taxon>
        <taxon>Pelistega</taxon>
    </lineage>
</organism>
<sequence length="171" mass="19239">MVMLATVTISGCSLFSDNYYVTLQSNPVGAAVICNGDYIGEAPVNLVYSRQQLDTNPIISTGCKAKWVSGATKKFQKTYDTRNYPNGILEVVQHPAKHKGLNKAIAYGNQINYVNNQRRHQAYMEYLEYERTRPRTYKTRCNSNLSGYASNYGYGTRMSGNSNTDCYTTSY</sequence>
<evidence type="ECO:0000313" key="2">
    <source>
        <dbReference type="EMBL" id="ETD72824.1"/>
    </source>
</evidence>
<feature type="domain" description="PEGA" evidence="1">
    <location>
        <begin position="21"/>
        <end position="47"/>
    </location>
</feature>
<dbReference type="AlphaFoldDB" id="V8G8G2"/>
<proteinExistence type="predicted"/>
<keyword evidence="3" id="KW-1185">Reference proteome</keyword>
<protein>
    <recommendedName>
        <fullName evidence="1">PEGA domain-containing protein</fullName>
    </recommendedName>
</protein>
<dbReference type="Proteomes" id="UP000018766">
    <property type="component" value="Unassembled WGS sequence"/>
</dbReference>